<dbReference type="GO" id="GO:0006820">
    <property type="term" value="P:monoatomic anion transport"/>
    <property type="evidence" value="ECO:0007669"/>
    <property type="project" value="TreeGrafter"/>
</dbReference>
<comment type="caution">
    <text evidence="8">The sequence shown here is derived from an EMBL/GenBank/DDBJ whole genome shotgun (WGS) entry which is preliminary data.</text>
</comment>
<dbReference type="SUPFAM" id="SSF103473">
    <property type="entry name" value="MFS general substrate transporter"/>
    <property type="match status" value="1"/>
</dbReference>
<evidence type="ECO:0000313" key="8">
    <source>
        <dbReference type="EMBL" id="KAJ6646186.1"/>
    </source>
</evidence>
<feature type="transmembrane region" description="Helical" evidence="7">
    <location>
        <begin position="148"/>
        <end position="167"/>
    </location>
</feature>
<keyword evidence="3 7" id="KW-0812">Transmembrane</keyword>
<gene>
    <name evidence="8" type="primary">SLC17A5_13</name>
    <name evidence="8" type="ORF">Bhyg_01397</name>
</gene>
<keyword evidence="2" id="KW-0813">Transport</keyword>
<organism evidence="8 9">
    <name type="scientific">Pseudolycoriella hygida</name>
    <dbReference type="NCBI Taxonomy" id="35572"/>
    <lineage>
        <taxon>Eukaryota</taxon>
        <taxon>Metazoa</taxon>
        <taxon>Ecdysozoa</taxon>
        <taxon>Arthropoda</taxon>
        <taxon>Hexapoda</taxon>
        <taxon>Insecta</taxon>
        <taxon>Pterygota</taxon>
        <taxon>Neoptera</taxon>
        <taxon>Endopterygota</taxon>
        <taxon>Diptera</taxon>
        <taxon>Nematocera</taxon>
        <taxon>Sciaroidea</taxon>
        <taxon>Sciaridae</taxon>
        <taxon>Pseudolycoriella</taxon>
    </lineage>
</organism>
<feature type="transmembrane region" description="Helical" evidence="7">
    <location>
        <begin position="284"/>
        <end position="305"/>
    </location>
</feature>
<accession>A0A9Q0NAY6</accession>
<dbReference type="InterPro" id="IPR036259">
    <property type="entry name" value="MFS_trans_sf"/>
</dbReference>
<feature type="non-terminal residue" evidence="8">
    <location>
        <position position="481"/>
    </location>
</feature>
<comment type="subcellular location">
    <subcellularLocation>
        <location evidence="1">Membrane</location>
        <topology evidence="1">Multi-pass membrane protein</topology>
    </subcellularLocation>
</comment>
<reference evidence="8" key="1">
    <citation type="submission" date="2022-07" db="EMBL/GenBank/DDBJ databases">
        <authorList>
            <person name="Trinca V."/>
            <person name="Uliana J.V.C."/>
            <person name="Torres T.T."/>
            <person name="Ward R.J."/>
            <person name="Monesi N."/>
        </authorList>
    </citation>
    <scope>NUCLEOTIDE SEQUENCE</scope>
    <source>
        <strain evidence="8">HSMRA1968</strain>
        <tissue evidence="8">Whole embryos</tissue>
    </source>
</reference>
<dbReference type="GO" id="GO:0016020">
    <property type="term" value="C:membrane"/>
    <property type="evidence" value="ECO:0007669"/>
    <property type="project" value="UniProtKB-SubCell"/>
</dbReference>
<dbReference type="GO" id="GO:0015293">
    <property type="term" value="F:symporter activity"/>
    <property type="evidence" value="ECO:0007669"/>
    <property type="project" value="UniProtKB-KW"/>
</dbReference>
<evidence type="ECO:0000256" key="6">
    <source>
        <dbReference type="ARBA" id="ARBA00023136"/>
    </source>
</evidence>
<dbReference type="FunFam" id="1.20.1250.20:FF:000003">
    <property type="entry name" value="Solute carrier family 17 member 3"/>
    <property type="match status" value="1"/>
</dbReference>
<feature type="transmembrane region" description="Helical" evidence="7">
    <location>
        <begin position="389"/>
        <end position="410"/>
    </location>
</feature>
<dbReference type="EMBL" id="WJQU01000001">
    <property type="protein sequence ID" value="KAJ6646186.1"/>
    <property type="molecule type" value="Genomic_DNA"/>
</dbReference>
<dbReference type="AlphaFoldDB" id="A0A9Q0NAY6"/>
<evidence type="ECO:0000256" key="2">
    <source>
        <dbReference type="ARBA" id="ARBA00022448"/>
    </source>
</evidence>
<dbReference type="PANTHER" id="PTHR11662:SF457">
    <property type="entry name" value="MAJOR FACILITATOR SUPERFAMILY TRANSPORTER 3"/>
    <property type="match status" value="1"/>
</dbReference>
<dbReference type="Pfam" id="PF07690">
    <property type="entry name" value="MFS_1"/>
    <property type="match status" value="1"/>
</dbReference>
<feature type="transmembrane region" description="Helical" evidence="7">
    <location>
        <begin position="364"/>
        <end position="383"/>
    </location>
</feature>
<evidence type="ECO:0000256" key="5">
    <source>
        <dbReference type="ARBA" id="ARBA00022989"/>
    </source>
</evidence>
<dbReference type="InterPro" id="IPR050382">
    <property type="entry name" value="MFS_Na/Anion_cotransporter"/>
</dbReference>
<dbReference type="InterPro" id="IPR011701">
    <property type="entry name" value="MFS"/>
</dbReference>
<feature type="transmembrane region" description="Helical" evidence="7">
    <location>
        <begin position="325"/>
        <end position="343"/>
    </location>
</feature>
<evidence type="ECO:0000256" key="1">
    <source>
        <dbReference type="ARBA" id="ARBA00004141"/>
    </source>
</evidence>
<sequence>MKWLFEHQWHKRLFVTIEMPTPSESVPAMGNKLDKIISVRYIVAVFGLFATIILLGVQLDLSIAAGAKDMVTTAKTRKKGGIFDVIKNWIPIFNNESCRSYPTMGGENGTVGFSEPLLQGPLLSSYFIGYMISQILLTFTIQKVSAKHVMASSIFTHLLCLMLMSIADRWHCSLMIVVRILEGVAGGAIFPTLHVFLANWAPRNELNRMSCLIYSGASLGMAFSLLSYGYTLILGSITLLWVVVWLYYMKNTPNEQGLIGLSERNYINSSTGISKQSSVPWSQILTSAPFLTILAAHTCFNWGWYTFLIGTTSYIEHVHDFDTKGSFVASIPFFTMWIFSLLLGKLLDALCESETITTTVARKIATFIASVVPMICLLVLCFINDHPKAGGVIIGIGITCLGGSFCGFLINHIDIAPNYAGTLMAITSAIATIPALVVPVFISAVTQEDRKKGNVLMVKLTMMDVIVVSVLMDVLRAHTWH</sequence>
<protein>
    <submittedName>
        <fullName evidence="8">Sialin</fullName>
    </submittedName>
</protein>
<evidence type="ECO:0000256" key="7">
    <source>
        <dbReference type="SAM" id="Phobius"/>
    </source>
</evidence>
<keyword evidence="6 7" id="KW-0472">Membrane</keyword>
<evidence type="ECO:0000256" key="4">
    <source>
        <dbReference type="ARBA" id="ARBA00022847"/>
    </source>
</evidence>
<dbReference type="Gene3D" id="1.20.1250.20">
    <property type="entry name" value="MFS general substrate transporter like domains"/>
    <property type="match status" value="2"/>
</dbReference>
<proteinExistence type="predicted"/>
<evidence type="ECO:0000256" key="3">
    <source>
        <dbReference type="ARBA" id="ARBA00022692"/>
    </source>
</evidence>
<name>A0A9Q0NAY6_9DIPT</name>
<keyword evidence="4" id="KW-0769">Symport</keyword>
<feature type="transmembrane region" description="Helical" evidence="7">
    <location>
        <begin position="232"/>
        <end position="249"/>
    </location>
</feature>
<evidence type="ECO:0000313" key="9">
    <source>
        <dbReference type="Proteomes" id="UP001151699"/>
    </source>
</evidence>
<feature type="transmembrane region" description="Helical" evidence="7">
    <location>
        <begin position="123"/>
        <end position="141"/>
    </location>
</feature>
<dbReference type="OrthoDB" id="2985014at2759"/>
<keyword evidence="5 7" id="KW-1133">Transmembrane helix</keyword>
<feature type="transmembrane region" description="Helical" evidence="7">
    <location>
        <begin position="422"/>
        <end position="444"/>
    </location>
</feature>
<dbReference type="PANTHER" id="PTHR11662">
    <property type="entry name" value="SOLUTE CARRIER FAMILY 17"/>
    <property type="match status" value="1"/>
</dbReference>
<keyword evidence="9" id="KW-1185">Reference proteome</keyword>
<feature type="transmembrane region" description="Helical" evidence="7">
    <location>
        <begin position="173"/>
        <end position="197"/>
    </location>
</feature>
<feature type="transmembrane region" description="Helical" evidence="7">
    <location>
        <begin position="39"/>
        <end position="59"/>
    </location>
</feature>
<dbReference type="Proteomes" id="UP001151699">
    <property type="component" value="Chromosome A"/>
</dbReference>